<evidence type="ECO:0000313" key="1">
    <source>
        <dbReference type="EMBL" id="QXT39524.1"/>
    </source>
</evidence>
<reference evidence="1 2" key="1">
    <citation type="submission" date="2021-07" db="EMBL/GenBank/DDBJ databases">
        <title>A novel Jannaschia species isolated from marine dinoflagellate Ceratoperidinium margalefii.</title>
        <authorList>
            <person name="Jiang Y."/>
            <person name="Li Z."/>
        </authorList>
    </citation>
    <scope>NUCLEOTIDE SEQUENCE [LARGE SCALE GENOMIC DNA]</scope>
    <source>
        <strain evidence="1 2">J12C1-MA-4</strain>
    </source>
</reference>
<dbReference type="RefSeq" id="WP_219002241.1">
    <property type="nucleotide sequence ID" value="NZ_CP079194.1"/>
</dbReference>
<name>A0A8F6TX35_9RHOB</name>
<dbReference type="KEGG" id="gce:KYE46_16625"/>
<dbReference type="AlphaFoldDB" id="A0A8F6TX35"/>
<sequence length="110" mass="11766">MTDYARHDLPADIAVFAGEFADQPSVFAYLWEVAPGLDLGQVDVIQTRHAARLRAHFDGETAARLAALGGTLVVVRPGAYEGLDCPVPDGAPLRALGMFRGTVPHLRVVT</sequence>
<dbReference type="Proteomes" id="UP000825009">
    <property type="component" value="Chromosome"/>
</dbReference>
<proteinExistence type="predicted"/>
<protein>
    <submittedName>
        <fullName evidence="1">Uncharacterized protein</fullName>
    </submittedName>
</protein>
<evidence type="ECO:0000313" key="2">
    <source>
        <dbReference type="Proteomes" id="UP000825009"/>
    </source>
</evidence>
<dbReference type="EMBL" id="CP079194">
    <property type="protein sequence ID" value="QXT39524.1"/>
    <property type="molecule type" value="Genomic_DNA"/>
</dbReference>
<keyword evidence="2" id="KW-1185">Reference proteome</keyword>
<gene>
    <name evidence="1" type="ORF">KYE46_16625</name>
</gene>
<accession>A0A8F6TX35</accession>
<organism evidence="1 2">
    <name type="scientific">Gymnodinialimonas ceratoperidinii</name>
    <dbReference type="NCBI Taxonomy" id="2856823"/>
    <lineage>
        <taxon>Bacteria</taxon>
        <taxon>Pseudomonadati</taxon>
        <taxon>Pseudomonadota</taxon>
        <taxon>Alphaproteobacteria</taxon>
        <taxon>Rhodobacterales</taxon>
        <taxon>Paracoccaceae</taxon>
        <taxon>Gymnodinialimonas</taxon>
    </lineage>
</organism>